<protein>
    <submittedName>
        <fullName evidence="2">Membrane protein</fullName>
    </submittedName>
</protein>
<dbReference type="RefSeq" id="WP_203922402.1">
    <property type="nucleotide sequence ID" value="NZ_BONZ01000075.1"/>
</dbReference>
<name>A0A8J3QZH5_9ACTN</name>
<feature type="transmembrane region" description="Helical" evidence="1">
    <location>
        <begin position="208"/>
        <end position="230"/>
    </location>
</feature>
<feature type="transmembrane region" description="Helical" evidence="1">
    <location>
        <begin position="20"/>
        <end position="37"/>
    </location>
</feature>
<feature type="transmembrane region" description="Helical" evidence="1">
    <location>
        <begin position="276"/>
        <end position="297"/>
    </location>
</feature>
<dbReference type="PANTHER" id="PTHR36840">
    <property type="entry name" value="BLL5714 PROTEIN"/>
    <property type="match status" value="1"/>
</dbReference>
<sequence>MRSIAATLLRGPGDPGRATFLELFFDLVFVFALFRLSQGLLDRLTWSGAFQTVVLLLAVWWVWGNTAGLANRFDPAQPAIQALVIGCMFGSFLLAVVAPEAFGPRGLVFASAYVAVQVGRSLVLVLVTRGHERQRFELRTLFWFGVSAPLWLAGALAHGWARGVLWAVAVAVDSAAPKLGLPTPGLPSARPAEFSFLSEFVAERLRQFFIIALGELILVSGLAFASGGLVADRTAAVVVAFVTTVLLWRVYIYRAGEVLGAAVAAAPDPLRVVNSVLYAHAVMVAGVVAISVGDELVIRHPSGHTQPAWIAVVLGGPALFLAGRAILEYAVFARVSRDRVIGVLVLAAISPAMILVPPLIVAVAAAVVLAGVAVIDAARARRRRPDEPPSPPGGPS</sequence>
<feature type="transmembrane region" description="Helical" evidence="1">
    <location>
        <begin position="352"/>
        <end position="375"/>
    </location>
</feature>
<feature type="transmembrane region" description="Helical" evidence="1">
    <location>
        <begin position="82"/>
        <end position="102"/>
    </location>
</feature>
<keyword evidence="3" id="KW-1185">Reference proteome</keyword>
<evidence type="ECO:0000313" key="2">
    <source>
        <dbReference type="EMBL" id="GIH18902.1"/>
    </source>
</evidence>
<keyword evidence="1" id="KW-0472">Membrane</keyword>
<keyword evidence="1" id="KW-0812">Transmembrane</keyword>
<gene>
    <name evidence="2" type="ORF">Raf01_70740</name>
</gene>
<organism evidence="2 3">
    <name type="scientific">Rugosimonospora africana</name>
    <dbReference type="NCBI Taxonomy" id="556532"/>
    <lineage>
        <taxon>Bacteria</taxon>
        <taxon>Bacillati</taxon>
        <taxon>Actinomycetota</taxon>
        <taxon>Actinomycetes</taxon>
        <taxon>Micromonosporales</taxon>
        <taxon>Micromonosporaceae</taxon>
        <taxon>Rugosimonospora</taxon>
    </lineage>
</organism>
<feature type="transmembrane region" description="Helical" evidence="1">
    <location>
        <begin position="108"/>
        <end position="128"/>
    </location>
</feature>
<proteinExistence type="predicted"/>
<accession>A0A8J3QZH5</accession>
<keyword evidence="1" id="KW-1133">Transmembrane helix</keyword>
<evidence type="ECO:0000313" key="3">
    <source>
        <dbReference type="Proteomes" id="UP000642748"/>
    </source>
</evidence>
<dbReference type="Proteomes" id="UP000642748">
    <property type="component" value="Unassembled WGS sequence"/>
</dbReference>
<dbReference type="InterPro" id="IPR010640">
    <property type="entry name" value="Low_temperature_requirement_A"/>
</dbReference>
<dbReference type="EMBL" id="BONZ01000075">
    <property type="protein sequence ID" value="GIH18902.1"/>
    <property type="molecule type" value="Genomic_DNA"/>
</dbReference>
<feature type="transmembrane region" description="Helical" evidence="1">
    <location>
        <begin position="237"/>
        <end position="256"/>
    </location>
</feature>
<feature type="transmembrane region" description="Helical" evidence="1">
    <location>
        <begin position="49"/>
        <end position="70"/>
    </location>
</feature>
<dbReference type="Pfam" id="PF06772">
    <property type="entry name" value="LtrA"/>
    <property type="match status" value="1"/>
</dbReference>
<dbReference type="PANTHER" id="PTHR36840:SF1">
    <property type="entry name" value="BLL5714 PROTEIN"/>
    <property type="match status" value="1"/>
</dbReference>
<feature type="transmembrane region" description="Helical" evidence="1">
    <location>
        <begin position="140"/>
        <end position="161"/>
    </location>
</feature>
<dbReference type="AlphaFoldDB" id="A0A8J3QZH5"/>
<reference evidence="2" key="1">
    <citation type="submission" date="2021-01" db="EMBL/GenBank/DDBJ databases">
        <title>Whole genome shotgun sequence of Rugosimonospora africana NBRC 104875.</title>
        <authorList>
            <person name="Komaki H."/>
            <person name="Tamura T."/>
        </authorList>
    </citation>
    <scope>NUCLEOTIDE SEQUENCE</scope>
    <source>
        <strain evidence="2">NBRC 104875</strain>
    </source>
</reference>
<feature type="transmembrane region" description="Helical" evidence="1">
    <location>
        <begin position="309"/>
        <end position="332"/>
    </location>
</feature>
<comment type="caution">
    <text evidence="2">The sequence shown here is derived from an EMBL/GenBank/DDBJ whole genome shotgun (WGS) entry which is preliminary data.</text>
</comment>
<evidence type="ECO:0000256" key="1">
    <source>
        <dbReference type="SAM" id="Phobius"/>
    </source>
</evidence>